<keyword evidence="2" id="KW-0812">Transmembrane</keyword>
<evidence type="ECO:0000256" key="2">
    <source>
        <dbReference type="SAM" id="Phobius"/>
    </source>
</evidence>
<sequence length="133" mass="13218">MTIPQPPESPQNPPAWNGAPAADPAAAYGQPAPNYSAPPVSPPGRVLSIIGLVLAFVAAPIGLILSIVAAVKLGKAGAPKGLAIAGIIVGAVITLLWIIGIILFVSVFAGIIGTCAELGPGVWTVDGVTYTCS</sequence>
<organism evidence="3">
    <name type="scientific">Microbacterium sp. A8/3-1</name>
    <dbReference type="NCBI Taxonomy" id="3160749"/>
    <lineage>
        <taxon>Bacteria</taxon>
        <taxon>Bacillati</taxon>
        <taxon>Actinomycetota</taxon>
        <taxon>Actinomycetes</taxon>
        <taxon>Micrococcales</taxon>
        <taxon>Microbacteriaceae</taxon>
        <taxon>Microbacterium</taxon>
    </lineage>
</organism>
<name>A0AAU7W0X5_9MICO</name>
<evidence type="ECO:0000256" key="1">
    <source>
        <dbReference type="SAM" id="MobiDB-lite"/>
    </source>
</evidence>
<keyword evidence="2" id="KW-0472">Membrane</keyword>
<proteinExistence type="predicted"/>
<protein>
    <submittedName>
        <fullName evidence="3">DUF4190 domain-containing protein</fullName>
    </submittedName>
</protein>
<dbReference type="EMBL" id="CP158357">
    <property type="protein sequence ID" value="XBX80112.1"/>
    <property type="molecule type" value="Genomic_DNA"/>
</dbReference>
<evidence type="ECO:0000313" key="3">
    <source>
        <dbReference type="EMBL" id="XBX80112.1"/>
    </source>
</evidence>
<feature type="compositionally biased region" description="Pro residues" evidence="1">
    <location>
        <begin position="1"/>
        <end position="13"/>
    </location>
</feature>
<dbReference type="AlphaFoldDB" id="A0AAU7W0X5"/>
<feature type="region of interest" description="Disordered" evidence="1">
    <location>
        <begin position="1"/>
        <end position="30"/>
    </location>
</feature>
<keyword evidence="2" id="KW-1133">Transmembrane helix</keyword>
<feature type="transmembrane region" description="Helical" evidence="2">
    <location>
        <begin position="83"/>
        <end position="112"/>
    </location>
</feature>
<gene>
    <name evidence="3" type="ORF">ABS642_08490</name>
</gene>
<feature type="compositionally biased region" description="Low complexity" evidence="1">
    <location>
        <begin position="14"/>
        <end position="30"/>
    </location>
</feature>
<reference evidence="3" key="1">
    <citation type="submission" date="2024-06" db="EMBL/GenBank/DDBJ databases">
        <title>Draft genome sequence of Microbacterium sp. strain A8/3-1, isolated from Oxytropis tragacanthoides Fisch. ex DC. Root nodules in the Altai region of Russia.</title>
        <authorList>
            <person name="Sazanova A."/>
            <person name="Guro P."/>
            <person name="Kuznetsova I."/>
            <person name="Belimov A."/>
            <person name="Safronova V."/>
        </authorList>
    </citation>
    <scope>NUCLEOTIDE SEQUENCE</scope>
    <source>
        <strain evidence="3">A8/3-1</strain>
    </source>
</reference>
<feature type="transmembrane region" description="Helical" evidence="2">
    <location>
        <begin position="46"/>
        <end position="71"/>
    </location>
</feature>
<dbReference type="RefSeq" id="WP_282214230.1">
    <property type="nucleotide sequence ID" value="NZ_CP158357.1"/>
</dbReference>
<accession>A0AAU7W0X5</accession>